<keyword evidence="3 6" id="KW-0597">Phosphoprotein</keyword>
<organism evidence="8 11">
    <name type="scientific">Lachnotalea glycerini</name>
    <dbReference type="NCBI Taxonomy" id="1763509"/>
    <lineage>
        <taxon>Bacteria</taxon>
        <taxon>Bacillati</taxon>
        <taxon>Bacillota</taxon>
        <taxon>Clostridia</taxon>
        <taxon>Lachnospirales</taxon>
        <taxon>Lachnospiraceae</taxon>
        <taxon>Lachnotalea</taxon>
    </lineage>
</organism>
<dbReference type="PANTHER" id="PTHR44591:SF14">
    <property type="entry name" value="PROTEIN PILG"/>
    <property type="match status" value="1"/>
</dbReference>
<dbReference type="OrthoDB" id="9779069at2"/>
<dbReference type="InterPro" id="IPR028051">
    <property type="entry name" value="CheX-like_dom"/>
</dbReference>
<name>A0A255IJY9_9FIRM</name>
<dbReference type="InterPro" id="IPR011006">
    <property type="entry name" value="CheY-like_superfamily"/>
</dbReference>
<dbReference type="SUPFAM" id="SSF103039">
    <property type="entry name" value="CheC-like"/>
    <property type="match status" value="1"/>
</dbReference>
<sequence>MGKIKIVIVDDSSFSIAFIKNILEENGYEVVGEAGNLEEVKEVIREKKPTLVTMDMTLPGTDGLECTRAIHEIDETIKVIVVSSMMDEEIIKEARDNKVSAYIQKPVDADELITAINRVMASDELYELLQQEHFAVFKEGLMDGLNRMTKTSLTYKEEYASDKEYESDGMTIIIGIIGKFSGRMLIDLSKETSHNLATALLRREPKNTDELLAALGEFSNIVSGNACSILNRKNKALGLRVAPPSILHGDSLFISTPNFRTTTAIAETNFGDILLNVGFKRGEEKWI</sequence>
<dbReference type="Proteomes" id="UP000216411">
    <property type="component" value="Unassembled WGS sequence"/>
</dbReference>
<dbReference type="CDD" id="cd17906">
    <property type="entry name" value="CheX"/>
    <property type="match status" value="1"/>
</dbReference>
<reference evidence="8 11" key="2">
    <citation type="submission" date="2018-05" db="EMBL/GenBank/DDBJ databases">
        <title>Genomic Encyclopedia of Type Strains, Phase IV (KMG-IV): sequencing the most valuable type-strain genomes for metagenomic binning, comparative biology and taxonomic classification.</title>
        <authorList>
            <person name="Goeker M."/>
        </authorList>
    </citation>
    <scope>NUCLEOTIDE SEQUENCE [LARGE SCALE GENOMIC DNA]</scope>
    <source>
        <strain evidence="8 11">DSM 28816</strain>
    </source>
</reference>
<protein>
    <recommendedName>
        <fullName evidence="1">Stage 0 sporulation protein A homolog</fullName>
    </recommendedName>
</protein>
<comment type="caution">
    <text evidence="8">The sequence shown here is derived from an EMBL/GenBank/DDBJ whole genome shotgun (WGS) entry which is preliminary data.</text>
</comment>
<keyword evidence="10" id="KW-1185">Reference proteome</keyword>
<evidence type="ECO:0000313" key="10">
    <source>
        <dbReference type="Proteomes" id="UP000216411"/>
    </source>
</evidence>
<proteinExistence type="predicted"/>
<evidence type="ECO:0000256" key="4">
    <source>
        <dbReference type="ARBA" id="ARBA00023012"/>
    </source>
</evidence>
<evidence type="ECO:0000256" key="5">
    <source>
        <dbReference type="ARBA" id="ARBA00024867"/>
    </source>
</evidence>
<dbReference type="GO" id="GO:0006935">
    <property type="term" value="P:chemotaxis"/>
    <property type="evidence" value="ECO:0007669"/>
    <property type="project" value="UniProtKB-KW"/>
</dbReference>
<dbReference type="InterPro" id="IPR028976">
    <property type="entry name" value="CheC-like_sf"/>
</dbReference>
<dbReference type="GO" id="GO:0000160">
    <property type="term" value="P:phosphorelay signal transduction system"/>
    <property type="evidence" value="ECO:0007669"/>
    <property type="project" value="UniProtKB-KW"/>
</dbReference>
<dbReference type="InterPro" id="IPR050595">
    <property type="entry name" value="Bact_response_regulator"/>
</dbReference>
<dbReference type="Gene3D" id="3.40.1550.10">
    <property type="entry name" value="CheC-like"/>
    <property type="match status" value="1"/>
</dbReference>
<dbReference type="PANTHER" id="PTHR44591">
    <property type="entry name" value="STRESS RESPONSE REGULATOR PROTEIN 1"/>
    <property type="match status" value="1"/>
</dbReference>
<dbReference type="EMBL" id="QICS01000013">
    <property type="protein sequence ID" value="PXV86269.1"/>
    <property type="molecule type" value="Genomic_DNA"/>
</dbReference>
<keyword evidence="2" id="KW-0145">Chemotaxis</keyword>
<dbReference type="RefSeq" id="WP_094377356.1">
    <property type="nucleotide sequence ID" value="NZ_NOKA02000013.1"/>
</dbReference>
<feature type="modified residue" description="4-aspartylphosphate" evidence="6">
    <location>
        <position position="55"/>
    </location>
</feature>
<keyword evidence="4" id="KW-0902">Two-component regulatory system</keyword>
<reference evidence="9 10" key="1">
    <citation type="journal article" date="2017" name="Genome Announc.">
        <title>Draft Genome Sequence of a Sporulating and Motile Strain of Lachnotalea glycerini Isolated from Water in Quebec City, Canada.</title>
        <authorList>
            <person name="Maheux A.F."/>
            <person name="Boudreau D.K."/>
            <person name="Berube E."/>
            <person name="Boissinot M."/>
            <person name="Raymond F."/>
            <person name="Brodeur S."/>
            <person name="Corbeil J."/>
            <person name="Isabel S."/>
            <person name="Omar R.F."/>
            <person name="Bergeron M.G."/>
        </authorList>
    </citation>
    <scope>NUCLEOTIDE SEQUENCE [LARGE SCALE GENOMIC DNA]</scope>
    <source>
        <strain evidence="9 10">CCRI-19302</strain>
    </source>
</reference>
<evidence type="ECO:0000313" key="9">
    <source>
        <dbReference type="EMBL" id="RDY31560.1"/>
    </source>
</evidence>
<dbReference type="InterPro" id="IPR001789">
    <property type="entry name" value="Sig_transdc_resp-reg_receiver"/>
</dbReference>
<dbReference type="Proteomes" id="UP000247523">
    <property type="component" value="Unassembled WGS sequence"/>
</dbReference>
<gene>
    <name evidence="8" type="ORF">C8E03_11354</name>
    <name evidence="9" type="ORF">CG710_008830</name>
</gene>
<evidence type="ECO:0000313" key="8">
    <source>
        <dbReference type="EMBL" id="PXV86269.1"/>
    </source>
</evidence>
<dbReference type="Pfam" id="PF00072">
    <property type="entry name" value="Response_reg"/>
    <property type="match status" value="1"/>
</dbReference>
<dbReference type="EMBL" id="NOKA02000013">
    <property type="protein sequence ID" value="RDY31560.1"/>
    <property type="molecule type" value="Genomic_DNA"/>
</dbReference>
<dbReference type="Gene3D" id="3.40.50.2300">
    <property type="match status" value="1"/>
</dbReference>
<comment type="function">
    <text evidence="5">May play the central regulatory role in sporulation. It may be an element of the effector pathway responsible for the activation of sporulation genes in response to nutritional stress. Spo0A may act in concert with spo0H (a sigma factor) to control the expression of some genes that are critical to the sporulation process.</text>
</comment>
<evidence type="ECO:0000259" key="7">
    <source>
        <dbReference type="PROSITE" id="PS50110"/>
    </source>
</evidence>
<dbReference type="Pfam" id="PF13690">
    <property type="entry name" value="CheX"/>
    <property type="match status" value="1"/>
</dbReference>
<evidence type="ECO:0000256" key="1">
    <source>
        <dbReference type="ARBA" id="ARBA00018672"/>
    </source>
</evidence>
<reference evidence="9" key="3">
    <citation type="submission" date="2018-07" db="EMBL/GenBank/DDBJ databases">
        <authorList>
            <person name="Quirk P.G."/>
            <person name="Krulwich T.A."/>
        </authorList>
    </citation>
    <scope>NUCLEOTIDE SEQUENCE</scope>
    <source>
        <strain evidence="9">CCRI-19302</strain>
    </source>
</reference>
<evidence type="ECO:0000313" key="11">
    <source>
        <dbReference type="Proteomes" id="UP000247523"/>
    </source>
</evidence>
<dbReference type="AlphaFoldDB" id="A0A255IJY9"/>
<dbReference type="SMART" id="SM00448">
    <property type="entry name" value="REC"/>
    <property type="match status" value="1"/>
</dbReference>
<evidence type="ECO:0000256" key="2">
    <source>
        <dbReference type="ARBA" id="ARBA00022500"/>
    </source>
</evidence>
<evidence type="ECO:0000256" key="3">
    <source>
        <dbReference type="ARBA" id="ARBA00022553"/>
    </source>
</evidence>
<feature type="domain" description="Response regulatory" evidence="7">
    <location>
        <begin position="5"/>
        <end position="120"/>
    </location>
</feature>
<accession>A0A255IJY9</accession>
<evidence type="ECO:0000256" key="6">
    <source>
        <dbReference type="PROSITE-ProRule" id="PRU00169"/>
    </source>
</evidence>
<dbReference type="PROSITE" id="PS50110">
    <property type="entry name" value="RESPONSE_REGULATORY"/>
    <property type="match status" value="1"/>
</dbReference>
<dbReference type="SUPFAM" id="SSF52172">
    <property type="entry name" value="CheY-like"/>
    <property type="match status" value="1"/>
</dbReference>